<dbReference type="EMBL" id="CASHSV030000409">
    <property type="protein sequence ID" value="CAJ2664166.1"/>
    <property type="molecule type" value="Genomic_DNA"/>
</dbReference>
<keyword evidence="2" id="KW-1185">Reference proteome</keyword>
<evidence type="ECO:0000313" key="1">
    <source>
        <dbReference type="EMBL" id="CAJ2664166.1"/>
    </source>
</evidence>
<reference evidence="1" key="1">
    <citation type="submission" date="2023-10" db="EMBL/GenBank/DDBJ databases">
        <authorList>
            <person name="Rodriguez Cubillos JULIANA M."/>
            <person name="De Vega J."/>
        </authorList>
    </citation>
    <scope>NUCLEOTIDE SEQUENCE</scope>
</reference>
<proteinExistence type="predicted"/>
<name>A0ACB0L4D0_TRIPR</name>
<gene>
    <name evidence="1" type="ORF">MILVUS5_LOCUS29448</name>
</gene>
<accession>A0ACB0L4D0</accession>
<evidence type="ECO:0000313" key="2">
    <source>
        <dbReference type="Proteomes" id="UP001177021"/>
    </source>
</evidence>
<organism evidence="1 2">
    <name type="scientific">Trifolium pratense</name>
    <name type="common">Red clover</name>
    <dbReference type="NCBI Taxonomy" id="57577"/>
    <lineage>
        <taxon>Eukaryota</taxon>
        <taxon>Viridiplantae</taxon>
        <taxon>Streptophyta</taxon>
        <taxon>Embryophyta</taxon>
        <taxon>Tracheophyta</taxon>
        <taxon>Spermatophyta</taxon>
        <taxon>Magnoliopsida</taxon>
        <taxon>eudicotyledons</taxon>
        <taxon>Gunneridae</taxon>
        <taxon>Pentapetalae</taxon>
        <taxon>rosids</taxon>
        <taxon>fabids</taxon>
        <taxon>Fabales</taxon>
        <taxon>Fabaceae</taxon>
        <taxon>Papilionoideae</taxon>
        <taxon>50 kb inversion clade</taxon>
        <taxon>NPAAA clade</taxon>
        <taxon>Hologalegina</taxon>
        <taxon>IRL clade</taxon>
        <taxon>Trifolieae</taxon>
        <taxon>Trifolium</taxon>
    </lineage>
</organism>
<comment type="caution">
    <text evidence="1">The sequence shown here is derived from an EMBL/GenBank/DDBJ whole genome shotgun (WGS) entry which is preliminary data.</text>
</comment>
<sequence length="90" mass="10058">MARLVMFLQSKNGNMISSSAGSCDLILSNFVKTFSLGLLFIFLYFALLVLYAGLSVITYRGREVPMLVAFTICFNVHVYSAYDYVHVGDI</sequence>
<protein>
    <submittedName>
        <fullName evidence="1">Uncharacterized protein</fullName>
    </submittedName>
</protein>
<dbReference type="Proteomes" id="UP001177021">
    <property type="component" value="Unassembled WGS sequence"/>
</dbReference>